<organism evidence="2 3">
    <name type="scientific">Labrys miyagiensis</name>
    <dbReference type="NCBI Taxonomy" id="346912"/>
    <lineage>
        <taxon>Bacteria</taxon>
        <taxon>Pseudomonadati</taxon>
        <taxon>Pseudomonadota</taxon>
        <taxon>Alphaproteobacteria</taxon>
        <taxon>Hyphomicrobiales</taxon>
        <taxon>Xanthobacteraceae</taxon>
        <taxon>Labrys</taxon>
    </lineage>
</organism>
<protein>
    <submittedName>
        <fullName evidence="2">Uncharacterized protein</fullName>
    </submittedName>
</protein>
<feature type="transmembrane region" description="Helical" evidence="1">
    <location>
        <begin position="7"/>
        <end position="30"/>
    </location>
</feature>
<name>A0ABQ6CRP0_9HYPH</name>
<dbReference type="RefSeq" id="WP_284314618.1">
    <property type="nucleotide sequence ID" value="NZ_BSPC01000052.1"/>
</dbReference>
<keyword evidence="1" id="KW-0472">Membrane</keyword>
<comment type="caution">
    <text evidence="2">The sequence shown here is derived from an EMBL/GenBank/DDBJ whole genome shotgun (WGS) entry which is preliminary data.</text>
</comment>
<dbReference type="Proteomes" id="UP001156882">
    <property type="component" value="Unassembled WGS sequence"/>
</dbReference>
<proteinExistence type="predicted"/>
<sequence length="87" mass="9804">MILIANILFDAGCAALCAYVAVRWGSLFWVLFWPSFAIFFFISPLLVAMGLVVALLIRFDRPVLEERYLRRSGEIHGRACEQVPQAG</sequence>
<gene>
    <name evidence="2" type="ORF">GCM10007874_46270</name>
</gene>
<keyword evidence="1" id="KW-0812">Transmembrane</keyword>
<evidence type="ECO:0000313" key="3">
    <source>
        <dbReference type="Proteomes" id="UP001156882"/>
    </source>
</evidence>
<dbReference type="EMBL" id="BSPC01000052">
    <property type="protein sequence ID" value="GLS21610.1"/>
    <property type="molecule type" value="Genomic_DNA"/>
</dbReference>
<accession>A0ABQ6CRP0</accession>
<feature type="transmembrane region" description="Helical" evidence="1">
    <location>
        <begin position="36"/>
        <end position="57"/>
    </location>
</feature>
<evidence type="ECO:0000313" key="2">
    <source>
        <dbReference type="EMBL" id="GLS21610.1"/>
    </source>
</evidence>
<reference evidence="3" key="1">
    <citation type="journal article" date="2019" name="Int. J. Syst. Evol. Microbiol.">
        <title>The Global Catalogue of Microorganisms (GCM) 10K type strain sequencing project: providing services to taxonomists for standard genome sequencing and annotation.</title>
        <authorList>
            <consortium name="The Broad Institute Genomics Platform"/>
            <consortium name="The Broad Institute Genome Sequencing Center for Infectious Disease"/>
            <person name="Wu L."/>
            <person name="Ma J."/>
        </authorList>
    </citation>
    <scope>NUCLEOTIDE SEQUENCE [LARGE SCALE GENOMIC DNA]</scope>
    <source>
        <strain evidence="3">NBRC 101365</strain>
    </source>
</reference>
<evidence type="ECO:0000256" key="1">
    <source>
        <dbReference type="SAM" id="Phobius"/>
    </source>
</evidence>
<keyword evidence="3" id="KW-1185">Reference proteome</keyword>
<keyword evidence="1" id="KW-1133">Transmembrane helix</keyword>